<dbReference type="SUPFAM" id="SSF49899">
    <property type="entry name" value="Concanavalin A-like lectins/glucanases"/>
    <property type="match status" value="1"/>
</dbReference>
<feature type="domain" description="FecR protein" evidence="2">
    <location>
        <begin position="166"/>
        <end position="246"/>
    </location>
</feature>
<dbReference type="InterPro" id="IPR013320">
    <property type="entry name" value="ConA-like_dom_sf"/>
</dbReference>
<evidence type="ECO:0000313" key="3">
    <source>
        <dbReference type="EMBL" id="MEK7953976.1"/>
    </source>
</evidence>
<accession>A0ABU9B263</accession>
<dbReference type="Pfam" id="PF13385">
    <property type="entry name" value="Laminin_G_3"/>
    <property type="match status" value="1"/>
</dbReference>
<dbReference type="Gene3D" id="2.60.120.200">
    <property type="match status" value="1"/>
</dbReference>
<dbReference type="RefSeq" id="WP_341407744.1">
    <property type="nucleotide sequence ID" value="NZ_JBBUKT010000015.1"/>
</dbReference>
<keyword evidence="1" id="KW-0472">Membrane</keyword>
<dbReference type="PANTHER" id="PTHR30273">
    <property type="entry name" value="PERIPLASMIC SIGNAL SENSOR AND SIGMA FACTOR ACTIVATOR FECR-RELATED"/>
    <property type="match status" value="1"/>
</dbReference>
<dbReference type="PANTHER" id="PTHR30273:SF2">
    <property type="entry name" value="PROTEIN FECR"/>
    <property type="match status" value="1"/>
</dbReference>
<evidence type="ECO:0000259" key="2">
    <source>
        <dbReference type="Pfam" id="PF04773"/>
    </source>
</evidence>
<dbReference type="EMBL" id="JBBUKT010000015">
    <property type="protein sequence ID" value="MEK7953976.1"/>
    <property type="molecule type" value="Genomic_DNA"/>
</dbReference>
<reference evidence="3 4" key="1">
    <citation type="submission" date="2024-04" db="EMBL/GenBank/DDBJ databases">
        <title>Luteolibacter sp. isolated from soil.</title>
        <authorList>
            <person name="An J."/>
        </authorList>
    </citation>
    <scope>NUCLEOTIDE SEQUENCE [LARGE SCALE GENOMIC DNA]</scope>
    <source>
        <strain evidence="3 4">Y139</strain>
    </source>
</reference>
<dbReference type="InterPro" id="IPR012373">
    <property type="entry name" value="Ferrdict_sens_TM"/>
</dbReference>
<evidence type="ECO:0000256" key="1">
    <source>
        <dbReference type="SAM" id="Phobius"/>
    </source>
</evidence>
<organism evidence="3 4">
    <name type="scientific">Luteolibacter soli</name>
    <dbReference type="NCBI Taxonomy" id="3135280"/>
    <lineage>
        <taxon>Bacteria</taxon>
        <taxon>Pseudomonadati</taxon>
        <taxon>Verrucomicrobiota</taxon>
        <taxon>Verrucomicrobiia</taxon>
        <taxon>Verrucomicrobiales</taxon>
        <taxon>Verrucomicrobiaceae</taxon>
        <taxon>Luteolibacter</taxon>
    </lineage>
</organism>
<name>A0ABU9B263_9BACT</name>
<dbReference type="Proteomes" id="UP001371305">
    <property type="component" value="Unassembled WGS sequence"/>
</dbReference>
<sequence length="559" mass="60266">MDPDLLDAVAAWQGGELPPGRADALLARLEQDAEFRAAFTGEIWMLSLARVAQAPEPRWLELCERLGIVHEPAGSQQALESRVMTAVSKQPFRLVQSWWRLAAVGAASVAVMLCILLLWRKPADSPLEPPPLAQLLLADSPQWANARPPQPGDLLRQGRLQLQSGRVTLLFNKGVLLTIEGPADLELAAFNRVIFHRGKIRTNVPMGAEGFCVETPRGTATDLGTEMGVTVADDGATQVGVFKGSVLAALKQPEQDGVRTQVLKPSEAVRMLPSTGEFEPSGMNDFPAAPEIPLPPLPLSDDYAGAILAAKPKHYWRLDRSDADGLIPNEIAGGMALQSVGAVKLLPDERGHVSARLGHEEGPAGLVAEQPWTMIRAGSAVEMWFATTDCGHATLASFAPDAGSSRQFSLLEFATQYPDFVVPAGRQEAGTSSSPAGSLAPGRMRYLMRATAMSTEGVNLISQPGTLPFVWHHVVAQRQEREMSIHVDGVRLASGVCDEVAPQTPVALLFGYSVGYTTTEADSKPWRQLHGRLAEIAIYDRVLTPEEIRQHAALGGKQR</sequence>
<keyword evidence="1" id="KW-1133">Transmembrane helix</keyword>
<comment type="caution">
    <text evidence="3">The sequence shown here is derived from an EMBL/GenBank/DDBJ whole genome shotgun (WGS) entry which is preliminary data.</text>
</comment>
<feature type="transmembrane region" description="Helical" evidence="1">
    <location>
        <begin position="98"/>
        <end position="119"/>
    </location>
</feature>
<keyword evidence="1" id="KW-0812">Transmembrane</keyword>
<gene>
    <name evidence="3" type="ORF">WKV53_25900</name>
</gene>
<protein>
    <submittedName>
        <fullName evidence="3">LamG-like jellyroll fold domain-containing protein</fullName>
    </submittedName>
</protein>
<dbReference type="Pfam" id="PF04773">
    <property type="entry name" value="FecR"/>
    <property type="match status" value="1"/>
</dbReference>
<evidence type="ECO:0000313" key="4">
    <source>
        <dbReference type="Proteomes" id="UP001371305"/>
    </source>
</evidence>
<dbReference type="InterPro" id="IPR006860">
    <property type="entry name" value="FecR"/>
</dbReference>
<proteinExistence type="predicted"/>
<keyword evidence="4" id="KW-1185">Reference proteome</keyword>
<dbReference type="Gene3D" id="2.60.120.1440">
    <property type="match status" value="1"/>
</dbReference>